<organism evidence="1 2">
    <name type="scientific">Capnocytophaga cynodegmi</name>
    <dbReference type="NCBI Taxonomy" id="28189"/>
    <lineage>
        <taxon>Bacteria</taxon>
        <taxon>Pseudomonadati</taxon>
        <taxon>Bacteroidota</taxon>
        <taxon>Flavobacteriia</taxon>
        <taxon>Flavobacteriales</taxon>
        <taxon>Flavobacteriaceae</taxon>
        <taxon>Capnocytophaga</taxon>
    </lineage>
</organism>
<accession>A0A0B7HDT5</accession>
<gene>
    <name evidence="1" type="ORF">CCYN74_150009</name>
</gene>
<evidence type="ECO:0000313" key="1">
    <source>
        <dbReference type="EMBL" id="CEN36062.1"/>
    </source>
</evidence>
<proteinExistence type="predicted"/>
<dbReference type="EMBL" id="CDOG01000007">
    <property type="protein sequence ID" value="CEN36062.1"/>
    <property type="molecule type" value="Genomic_DNA"/>
</dbReference>
<protein>
    <submittedName>
        <fullName evidence="1">Uncharacterized protein</fullName>
    </submittedName>
</protein>
<evidence type="ECO:0000313" key="2">
    <source>
        <dbReference type="Proteomes" id="UP000038083"/>
    </source>
</evidence>
<sequence>MDKTFRKTRLKNKEYDWITYQVNHNWYFKNAIPVIGYCFDFSDVLKTFLVLQY</sequence>
<dbReference type="AlphaFoldDB" id="A0A0B7HDT5"/>
<dbReference type="Proteomes" id="UP000038083">
    <property type="component" value="Unassembled WGS sequence"/>
</dbReference>
<name>A0A0B7HDT5_9FLAO</name>
<dbReference type="RefSeq" id="WP_018279019.1">
    <property type="nucleotide sequence ID" value="NZ_CDOF01000058.1"/>
</dbReference>
<reference evidence="1 2" key="1">
    <citation type="submission" date="2015-01" db="EMBL/GenBank/DDBJ databases">
        <authorList>
            <person name="MANFREDI Pablo"/>
        </authorList>
    </citation>
    <scope>NUCLEOTIDE SEQUENCE [LARGE SCALE GENOMIC DNA]</scope>
    <source>
        <strain evidence="1 2">Ccy74</strain>
    </source>
</reference>
<dbReference type="OrthoDB" id="1073855at2"/>